<name>A0A438EWP9_VITVI</name>
<dbReference type="Proteomes" id="UP000288805">
    <property type="component" value="Unassembled WGS sequence"/>
</dbReference>
<organism evidence="4 5">
    <name type="scientific">Vitis vinifera</name>
    <name type="common">Grape</name>
    <dbReference type="NCBI Taxonomy" id="29760"/>
    <lineage>
        <taxon>Eukaryota</taxon>
        <taxon>Viridiplantae</taxon>
        <taxon>Streptophyta</taxon>
        <taxon>Embryophyta</taxon>
        <taxon>Tracheophyta</taxon>
        <taxon>Spermatophyta</taxon>
        <taxon>Magnoliopsida</taxon>
        <taxon>eudicotyledons</taxon>
        <taxon>Gunneridae</taxon>
        <taxon>Pentapetalae</taxon>
        <taxon>rosids</taxon>
        <taxon>Vitales</taxon>
        <taxon>Vitaceae</taxon>
        <taxon>Viteae</taxon>
        <taxon>Vitis</taxon>
    </lineage>
</organism>
<keyword evidence="1 4" id="KW-0808">Transferase</keyword>
<proteinExistence type="predicted"/>
<evidence type="ECO:0000256" key="1">
    <source>
        <dbReference type="ARBA" id="ARBA00022679"/>
    </source>
</evidence>
<sequence length="77" mass="8488">MTQGHSEFIGNFGNFVILQVEAMLDKTICAMASVFIGAPGSTFTEDILRLRRGWGSASHCDEYLCQGEQPNFIADNE</sequence>
<dbReference type="AlphaFoldDB" id="A0A438EWP9"/>
<keyword evidence="3" id="KW-0119">Carbohydrate metabolism</keyword>
<protein>
    <submittedName>
        <fullName evidence="4">O-fucosyltransferase 14</fullName>
    </submittedName>
</protein>
<keyword evidence="2" id="KW-0294">Fucose metabolism</keyword>
<dbReference type="Gene3D" id="3.40.50.11350">
    <property type="match status" value="1"/>
</dbReference>
<accession>A0A438EWP9</accession>
<dbReference type="EMBL" id="QGNW01001173">
    <property type="protein sequence ID" value="RVW52096.1"/>
    <property type="molecule type" value="Genomic_DNA"/>
</dbReference>
<dbReference type="InterPro" id="IPR045130">
    <property type="entry name" value="OFUT2-like"/>
</dbReference>
<reference evidence="4 5" key="1">
    <citation type="journal article" date="2018" name="PLoS Genet.">
        <title>Population sequencing reveals clonal diversity and ancestral inbreeding in the grapevine cultivar Chardonnay.</title>
        <authorList>
            <person name="Roach M.J."/>
            <person name="Johnson D.L."/>
            <person name="Bohlmann J."/>
            <person name="van Vuuren H.J."/>
            <person name="Jones S.J."/>
            <person name="Pretorius I.S."/>
            <person name="Schmidt S.A."/>
            <person name="Borneman A.R."/>
        </authorList>
    </citation>
    <scope>NUCLEOTIDE SEQUENCE [LARGE SCALE GENOMIC DNA]</scope>
    <source>
        <strain evidence="5">cv. Chardonnay</strain>
        <tissue evidence="4">Leaf</tissue>
    </source>
</reference>
<gene>
    <name evidence="4" type="primary">OFUT14</name>
    <name evidence="4" type="ORF">CK203_095067</name>
</gene>
<dbReference type="GO" id="GO:0006004">
    <property type="term" value="P:fucose metabolic process"/>
    <property type="evidence" value="ECO:0007669"/>
    <property type="project" value="UniProtKB-KW"/>
</dbReference>
<dbReference type="PANTHER" id="PTHR13398">
    <property type="entry name" value="GDP-FUCOSE PROTEIN O-FUCOSYLTRANSFERASE 2"/>
    <property type="match status" value="1"/>
</dbReference>
<dbReference type="GO" id="GO:0046922">
    <property type="term" value="F:peptide-O-fucosyltransferase activity"/>
    <property type="evidence" value="ECO:0007669"/>
    <property type="project" value="InterPro"/>
</dbReference>
<dbReference type="PANTHER" id="PTHR13398:SF0">
    <property type="entry name" value="GDP-FUCOSE PROTEIN O-FUCOSYLTRANSFERASE 2"/>
    <property type="match status" value="1"/>
</dbReference>
<evidence type="ECO:0000256" key="3">
    <source>
        <dbReference type="ARBA" id="ARBA00023277"/>
    </source>
</evidence>
<evidence type="ECO:0000313" key="5">
    <source>
        <dbReference type="Proteomes" id="UP000288805"/>
    </source>
</evidence>
<keyword evidence="4" id="KW-0328">Glycosyltransferase</keyword>
<evidence type="ECO:0000313" key="4">
    <source>
        <dbReference type="EMBL" id="RVW52096.1"/>
    </source>
</evidence>
<comment type="caution">
    <text evidence="4">The sequence shown here is derived from an EMBL/GenBank/DDBJ whole genome shotgun (WGS) entry which is preliminary data.</text>
</comment>
<evidence type="ECO:0000256" key="2">
    <source>
        <dbReference type="ARBA" id="ARBA00023253"/>
    </source>
</evidence>